<dbReference type="KEGG" id="ddu:GF1_07500"/>
<protein>
    <submittedName>
        <fullName evidence="1">Uncharacterized protein</fullName>
    </submittedName>
</protein>
<organism evidence="1 2">
    <name type="scientific">Desulfolithobacter dissulfuricans</name>
    <dbReference type="NCBI Taxonomy" id="2795293"/>
    <lineage>
        <taxon>Bacteria</taxon>
        <taxon>Pseudomonadati</taxon>
        <taxon>Thermodesulfobacteriota</taxon>
        <taxon>Desulfobulbia</taxon>
        <taxon>Desulfobulbales</taxon>
        <taxon>Desulfobulbaceae</taxon>
        <taxon>Desulfolithobacter</taxon>
    </lineage>
</organism>
<evidence type="ECO:0000313" key="2">
    <source>
        <dbReference type="Proteomes" id="UP001063350"/>
    </source>
</evidence>
<dbReference type="Proteomes" id="UP001063350">
    <property type="component" value="Chromosome"/>
</dbReference>
<evidence type="ECO:0000313" key="1">
    <source>
        <dbReference type="EMBL" id="BCO08374.1"/>
    </source>
</evidence>
<sequence>MQAVHHWDVLALDVANEINNELIRQGYLETPVYVRSPGSGERQGDLSGAAPFDEAFHDLLVTRLVQFGVPTLNSPGQNGLVVEYKVQVINHRDSGNISQKVWPGMLTLLGSGITVLRYVPSDYLALLGSMFADVATSTYENTGRYEVVISTSIVSDDRYLMHRSDIYYIDDPDFWQYQAAPPATEIELISAQR</sequence>
<dbReference type="EMBL" id="AP024233">
    <property type="protein sequence ID" value="BCO08374.1"/>
    <property type="molecule type" value="Genomic_DNA"/>
</dbReference>
<dbReference type="AlphaFoldDB" id="A0A915XH85"/>
<dbReference type="RefSeq" id="WP_267928274.1">
    <property type="nucleotide sequence ID" value="NZ_AP024233.1"/>
</dbReference>
<keyword evidence="2" id="KW-1185">Reference proteome</keyword>
<gene>
    <name evidence="1" type="ORF">GF1_07500</name>
</gene>
<accession>A0A915XH85</accession>
<name>A0A915XH85_9BACT</name>
<reference evidence="1" key="1">
    <citation type="submission" date="2020-12" db="EMBL/GenBank/DDBJ databases">
        <title>Desulfobium dissulfuricans gen. nov., sp. nov., a novel mesophilic, sulfate-reducing bacterium isolated from a deep-sea hydrothermal vent.</title>
        <authorList>
            <person name="Hashimoto Y."/>
            <person name="Tame A."/>
            <person name="Sawayama S."/>
            <person name="Miyazaki J."/>
            <person name="Takai K."/>
            <person name="Nakagawa S."/>
        </authorList>
    </citation>
    <scope>NUCLEOTIDE SEQUENCE</scope>
    <source>
        <strain evidence="1">GF1</strain>
    </source>
</reference>
<proteinExistence type="predicted"/>